<feature type="transmembrane region" description="Helical" evidence="1">
    <location>
        <begin position="199"/>
        <end position="216"/>
    </location>
</feature>
<accession>A0AAN7G1B1</accession>
<feature type="transmembrane region" description="Helical" evidence="1">
    <location>
        <begin position="147"/>
        <end position="163"/>
    </location>
</feature>
<evidence type="ECO:0000256" key="1">
    <source>
        <dbReference type="SAM" id="Phobius"/>
    </source>
</evidence>
<dbReference type="AlphaFoldDB" id="A0AAN7G1B1"/>
<reference evidence="2 3" key="1">
    <citation type="journal article" date="2023" name="G3 (Bethesda)">
        <title>A haplotype-resolved chromosome-scale genome for Quercus rubra L. provides insights into the genetics of adaptive traits for red oak species.</title>
        <authorList>
            <person name="Kapoor B."/>
            <person name="Jenkins J."/>
            <person name="Schmutz J."/>
            <person name="Zhebentyayeva T."/>
            <person name="Kuelheim C."/>
            <person name="Coggeshall M."/>
            <person name="Heim C."/>
            <person name="Lasky J.R."/>
            <person name="Leites L."/>
            <person name="Islam-Faridi N."/>
            <person name="Romero-Severson J."/>
            <person name="DeLeo V.L."/>
            <person name="Lucas S.M."/>
            <person name="Lazic D."/>
            <person name="Gailing O."/>
            <person name="Carlson J."/>
            <person name="Staton M."/>
        </authorList>
    </citation>
    <scope>NUCLEOTIDE SEQUENCE [LARGE SCALE GENOMIC DNA]</scope>
    <source>
        <strain evidence="2">Pseudo-F2</strain>
    </source>
</reference>
<sequence>MQQLIHFKTHSHLSRKIIRSYPVCKMNTSLYNTTKFAPNSSFIHSSLLHSHQTQVQNSIIYTRKVQTPVICARRSKRRNGSQRSTRFILQLITTMASKLKILPQPLDLVIAEIGGGDGNGGGFWFWKVFGGGGFDGWRRRRKRNRNLLILGFLVICGLGFLLFGKELQLQSNVLSKVLGFGLIGAVLIQWCENRGAKDWIFGFCVGGVLMGLGLRMEEMQKWVERVRVCSPIMQVKKMKKKSW</sequence>
<keyword evidence="1" id="KW-1133">Transmembrane helix</keyword>
<organism evidence="2 3">
    <name type="scientific">Quercus rubra</name>
    <name type="common">Northern red oak</name>
    <name type="synonym">Quercus borealis</name>
    <dbReference type="NCBI Taxonomy" id="3512"/>
    <lineage>
        <taxon>Eukaryota</taxon>
        <taxon>Viridiplantae</taxon>
        <taxon>Streptophyta</taxon>
        <taxon>Embryophyta</taxon>
        <taxon>Tracheophyta</taxon>
        <taxon>Spermatophyta</taxon>
        <taxon>Magnoliopsida</taxon>
        <taxon>eudicotyledons</taxon>
        <taxon>Gunneridae</taxon>
        <taxon>Pentapetalae</taxon>
        <taxon>rosids</taxon>
        <taxon>fabids</taxon>
        <taxon>Fagales</taxon>
        <taxon>Fagaceae</taxon>
        <taxon>Quercus</taxon>
    </lineage>
</organism>
<dbReference type="Proteomes" id="UP001324115">
    <property type="component" value="Unassembled WGS sequence"/>
</dbReference>
<proteinExistence type="predicted"/>
<keyword evidence="1" id="KW-0812">Transmembrane</keyword>
<comment type="caution">
    <text evidence="2">The sequence shown here is derived from an EMBL/GenBank/DDBJ whole genome shotgun (WGS) entry which is preliminary data.</text>
</comment>
<dbReference type="EMBL" id="JAXUIC010000002">
    <property type="protein sequence ID" value="KAK4604837.1"/>
    <property type="molecule type" value="Genomic_DNA"/>
</dbReference>
<evidence type="ECO:0000313" key="3">
    <source>
        <dbReference type="Proteomes" id="UP001324115"/>
    </source>
</evidence>
<keyword evidence="3" id="KW-1185">Reference proteome</keyword>
<name>A0AAN7G1B1_QUERU</name>
<gene>
    <name evidence="2" type="ORF">RGQ29_013057</name>
</gene>
<evidence type="ECO:0000313" key="2">
    <source>
        <dbReference type="EMBL" id="KAK4604837.1"/>
    </source>
</evidence>
<keyword evidence="1" id="KW-0472">Membrane</keyword>
<protein>
    <recommendedName>
        <fullName evidence="4">Transmembrane protein</fullName>
    </recommendedName>
</protein>
<evidence type="ECO:0008006" key="4">
    <source>
        <dbReference type="Google" id="ProtNLM"/>
    </source>
</evidence>